<feature type="transmembrane region" description="Helical" evidence="5">
    <location>
        <begin position="809"/>
        <end position="833"/>
    </location>
</feature>
<protein>
    <recommendedName>
        <fullName evidence="6">Protein kinase domain-containing protein</fullName>
    </recommendedName>
</protein>
<sequence>MTTRATELDINAIRRILEEESSSLLALLPVNAGQNDAVSVMQVLQAELDTTSHEDVDKRYRKKCLKYLRALIKRYYVLPPTLFVENIIREGDHAQGGGGFADIWKGLYNERPVCLKVLRMFTGSDEASREKAFMVLAFDLHISIEFLTSITEQDFCEEAILWKQLKHPNILPFLGVNTTLFAPGFCLVSPWMTNGDIVSFVKAFPNFDKLTLIYEISSALTYLHSLEPAIVHGDVKGANILITDDFRCCLADFGLAIAVETQIMSSSGGLKGSFRWLSPELLPAGAELPTPGHKRNKPSRDIYAFGCTILEVCNFLLKRDTSVHLRFKIITGRPPFADLAEGAVLLKVVQGERPGRPGSGWCPDSIWDLIEQCWEHDPRRRPHIREINEHLDSMIQRQRRAIEDTLMPRRPRQIEESRDHEDNPLLEFFPPTEWVKVQRRIDIRIIPWLCLHYLIINSCCTRPEFFKAKDLFSWPTTLCFLTVSILEPVLTLLTLKPRFIWVMSAPTLLTYSVAFLGYATFFNEDEKPSQILFTCTELLATTYLPCALYYLTFWFTPEELPMRIGIIYATGQAGKMIWPVWQLLEPKTETNPRAPHIHRLGTVLPPDVPESPQTAGFLNEEQRRYTMSRLPEHAPSMFSRRSMRTSIHACHNVLYQPLFWTFAFTWLSHAIPRSGLEFQLFRAFPSPSYLSIVLLAMCSASTPLALAFLVSVQGCNPFMLAIGLQIAHITIYMLQAVLDTNVWFIRQFLLPVTFSTAGALYVVLWPQRIKATSGTIGTGFTIALTDAFASAGSAILAPLLFAAPDNMHIWPWIVSIGFLLASMLSVALSGYLIRESDADEDTRTSEGVATIAKRLLLHCLFLPRRAAFIQTRARMWNRREQASVEHEETDALLRDHA</sequence>
<comment type="caution">
    <text evidence="7">The sequence shown here is derived from an EMBL/GenBank/DDBJ whole genome shotgun (WGS) entry which is preliminary data.</text>
</comment>
<dbReference type="PANTHER" id="PTHR44329:SF288">
    <property type="entry name" value="MITOGEN-ACTIVATED PROTEIN KINASE KINASE KINASE 20"/>
    <property type="match status" value="1"/>
</dbReference>
<dbReference type="Gene3D" id="1.10.510.10">
    <property type="entry name" value="Transferase(Phosphotransferase) domain 1"/>
    <property type="match status" value="1"/>
</dbReference>
<accession>A0AAW0EB13</accession>
<name>A0AAW0EB13_9AGAR</name>
<dbReference type="SUPFAM" id="SSF103473">
    <property type="entry name" value="MFS general substrate transporter"/>
    <property type="match status" value="1"/>
</dbReference>
<dbReference type="SMART" id="SM00220">
    <property type="entry name" value="S_TKc"/>
    <property type="match status" value="1"/>
</dbReference>
<evidence type="ECO:0000256" key="1">
    <source>
        <dbReference type="ARBA" id="ARBA00022679"/>
    </source>
</evidence>
<keyword evidence="5" id="KW-1133">Transmembrane helix</keyword>
<dbReference type="EMBL" id="JAYKXP010000002">
    <property type="protein sequence ID" value="KAK7060776.1"/>
    <property type="molecule type" value="Genomic_DNA"/>
</dbReference>
<keyword evidence="8" id="KW-1185">Reference proteome</keyword>
<organism evidence="7 8">
    <name type="scientific">Paramarasmius palmivorus</name>
    <dbReference type="NCBI Taxonomy" id="297713"/>
    <lineage>
        <taxon>Eukaryota</taxon>
        <taxon>Fungi</taxon>
        <taxon>Dikarya</taxon>
        <taxon>Basidiomycota</taxon>
        <taxon>Agaricomycotina</taxon>
        <taxon>Agaricomycetes</taxon>
        <taxon>Agaricomycetidae</taxon>
        <taxon>Agaricales</taxon>
        <taxon>Marasmiineae</taxon>
        <taxon>Marasmiaceae</taxon>
        <taxon>Paramarasmius</taxon>
    </lineage>
</organism>
<dbReference type="GO" id="GO:0004674">
    <property type="term" value="F:protein serine/threonine kinase activity"/>
    <property type="evidence" value="ECO:0007669"/>
    <property type="project" value="TreeGrafter"/>
</dbReference>
<keyword evidence="3" id="KW-0418">Kinase</keyword>
<feature type="transmembrane region" description="Helical" evidence="5">
    <location>
        <begin position="718"/>
        <end position="738"/>
    </location>
</feature>
<dbReference type="Proteomes" id="UP001383192">
    <property type="component" value="Unassembled WGS sequence"/>
</dbReference>
<gene>
    <name evidence="7" type="ORF">VNI00_000508</name>
</gene>
<dbReference type="InterPro" id="IPR051681">
    <property type="entry name" value="Ser/Thr_Kinases-Pseudokinases"/>
</dbReference>
<dbReference type="GO" id="GO:0005524">
    <property type="term" value="F:ATP binding"/>
    <property type="evidence" value="ECO:0007669"/>
    <property type="project" value="UniProtKB-KW"/>
</dbReference>
<reference evidence="7 8" key="1">
    <citation type="submission" date="2024-01" db="EMBL/GenBank/DDBJ databases">
        <title>A draft genome for a cacao thread blight-causing isolate of Paramarasmius palmivorus.</title>
        <authorList>
            <person name="Baruah I.K."/>
            <person name="Bukari Y."/>
            <person name="Amoako-Attah I."/>
            <person name="Meinhardt L.W."/>
            <person name="Bailey B.A."/>
            <person name="Cohen S.P."/>
        </authorList>
    </citation>
    <scope>NUCLEOTIDE SEQUENCE [LARGE SCALE GENOMIC DNA]</scope>
    <source>
        <strain evidence="7 8">GH-12</strain>
    </source>
</reference>
<feature type="transmembrane region" description="Helical" evidence="5">
    <location>
        <begin position="689"/>
        <end position="711"/>
    </location>
</feature>
<dbReference type="InterPro" id="IPR001245">
    <property type="entry name" value="Ser-Thr/Tyr_kinase_cat_dom"/>
</dbReference>
<feature type="transmembrane region" description="Helical" evidence="5">
    <location>
        <begin position="649"/>
        <end position="669"/>
    </location>
</feature>
<evidence type="ECO:0000256" key="3">
    <source>
        <dbReference type="ARBA" id="ARBA00022777"/>
    </source>
</evidence>
<evidence type="ECO:0000256" key="5">
    <source>
        <dbReference type="SAM" id="Phobius"/>
    </source>
</evidence>
<keyword evidence="5" id="KW-0472">Membrane</keyword>
<dbReference type="InterPro" id="IPR008271">
    <property type="entry name" value="Ser/Thr_kinase_AS"/>
</dbReference>
<keyword evidence="2" id="KW-0547">Nucleotide-binding</keyword>
<dbReference type="Gene3D" id="3.30.200.20">
    <property type="entry name" value="Phosphorylase Kinase, domain 1"/>
    <property type="match status" value="1"/>
</dbReference>
<evidence type="ECO:0000256" key="4">
    <source>
        <dbReference type="ARBA" id="ARBA00022840"/>
    </source>
</evidence>
<feature type="transmembrane region" description="Helical" evidence="5">
    <location>
        <begin position="471"/>
        <end position="493"/>
    </location>
</feature>
<feature type="transmembrane region" description="Helical" evidence="5">
    <location>
        <begin position="776"/>
        <end position="803"/>
    </location>
</feature>
<evidence type="ECO:0000313" key="7">
    <source>
        <dbReference type="EMBL" id="KAK7060776.1"/>
    </source>
</evidence>
<evidence type="ECO:0000256" key="2">
    <source>
        <dbReference type="ARBA" id="ARBA00022741"/>
    </source>
</evidence>
<dbReference type="AlphaFoldDB" id="A0AAW0EB13"/>
<keyword evidence="4" id="KW-0067">ATP-binding</keyword>
<proteinExistence type="predicted"/>
<feature type="transmembrane region" description="Helical" evidence="5">
    <location>
        <begin position="500"/>
        <end position="519"/>
    </location>
</feature>
<keyword evidence="1" id="KW-0808">Transferase</keyword>
<dbReference type="InterPro" id="IPR036259">
    <property type="entry name" value="MFS_trans_sf"/>
</dbReference>
<dbReference type="PROSITE" id="PS50011">
    <property type="entry name" value="PROTEIN_KINASE_DOM"/>
    <property type="match status" value="1"/>
</dbReference>
<dbReference type="Pfam" id="PF07714">
    <property type="entry name" value="PK_Tyr_Ser-Thr"/>
    <property type="match status" value="1"/>
</dbReference>
<feature type="transmembrane region" description="Helical" evidence="5">
    <location>
        <begin position="744"/>
        <end position="764"/>
    </location>
</feature>
<dbReference type="PANTHER" id="PTHR44329">
    <property type="entry name" value="SERINE/THREONINE-PROTEIN KINASE TNNI3K-RELATED"/>
    <property type="match status" value="1"/>
</dbReference>
<evidence type="ECO:0000313" key="8">
    <source>
        <dbReference type="Proteomes" id="UP001383192"/>
    </source>
</evidence>
<evidence type="ECO:0000259" key="6">
    <source>
        <dbReference type="PROSITE" id="PS50011"/>
    </source>
</evidence>
<feature type="domain" description="Protein kinase" evidence="6">
    <location>
        <begin position="89"/>
        <end position="395"/>
    </location>
</feature>
<dbReference type="InterPro" id="IPR000719">
    <property type="entry name" value="Prot_kinase_dom"/>
</dbReference>
<keyword evidence="5" id="KW-0812">Transmembrane</keyword>
<feature type="transmembrane region" description="Helical" evidence="5">
    <location>
        <begin position="531"/>
        <end position="555"/>
    </location>
</feature>
<dbReference type="PROSITE" id="PS00108">
    <property type="entry name" value="PROTEIN_KINASE_ST"/>
    <property type="match status" value="1"/>
</dbReference>
<dbReference type="SUPFAM" id="SSF56112">
    <property type="entry name" value="Protein kinase-like (PK-like)"/>
    <property type="match status" value="1"/>
</dbReference>
<dbReference type="InterPro" id="IPR011009">
    <property type="entry name" value="Kinase-like_dom_sf"/>
</dbReference>